<gene>
    <name evidence="2" type="ORF">IC612_05720</name>
</gene>
<dbReference type="EMBL" id="JADKYY010000006">
    <property type="protein sequence ID" value="MBF5027293.1"/>
    <property type="molecule type" value="Genomic_DNA"/>
</dbReference>
<evidence type="ECO:0000256" key="1">
    <source>
        <dbReference type="SAM" id="MobiDB-lite"/>
    </source>
</evidence>
<name>A0A931EAG2_9FLAO</name>
<dbReference type="AlphaFoldDB" id="A0A931EAG2"/>
<reference evidence="2" key="1">
    <citation type="submission" date="2020-11" db="EMBL/GenBank/DDBJ databases">
        <title>Genome seq and assembly of Planobacterium sp.</title>
        <authorList>
            <person name="Chhetri G."/>
        </authorList>
    </citation>
    <scope>NUCLEOTIDE SEQUENCE</scope>
    <source>
        <strain evidence="2">GCR5</strain>
    </source>
</reference>
<evidence type="ECO:0000313" key="3">
    <source>
        <dbReference type="Proteomes" id="UP000694480"/>
    </source>
</evidence>
<dbReference type="RefSeq" id="WP_194739226.1">
    <property type="nucleotide sequence ID" value="NZ_JADKYY010000006.1"/>
</dbReference>
<evidence type="ECO:0008006" key="4">
    <source>
        <dbReference type="Google" id="ProtNLM"/>
    </source>
</evidence>
<proteinExistence type="predicted"/>
<feature type="compositionally biased region" description="Polar residues" evidence="1">
    <location>
        <begin position="7"/>
        <end position="18"/>
    </location>
</feature>
<dbReference type="Proteomes" id="UP000694480">
    <property type="component" value="Unassembled WGS sequence"/>
</dbReference>
<feature type="region of interest" description="Disordered" evidence="1">
    <location>
        <begin position="1"/>
        <end position="51"/>
    </location>
</feature>
<keyword evidence="3" id="KW-1185">Reference proteome</keyword>
<sequence>MADPASMPTNENAASVTITEATPAAPKETAAKPDQPKPAPLPITSKPLGTPIRKSRFSITEALQQKEKEEEVVIEEDTSALPQSHFTQTDLDREWELFLKQQRGENVLLYNAINGFKLVKQGENEILIHYPSETARSEFEKVQGTFFNHFRHKVNHFKLEIEYRMDIALKQEILTSRKIFEQMAEINPSLLKLHEAFKFDFS</sequence>
<feature type="compositionally biased region" description="Low complexity" evidence="1">
    <location>
        <begin position="19"/>
        <end position="28"/>
    </location>
</feature>
<protein>
    <recommendedName>
        <fullName evidence="4">DNA polymerase III subunit gamma/tau</fullName>
    </recommendedName>
</protein>
<organism evidence="2 3">
    <name type="scientific">Planobacterium oryzisoli</name>
    <dbReference type="NCBI Taxonomy" id="2771435"/>
    <lineage>
        <taxon>Bacteria</taxon>
        <taxon>Pseudomonadati</taxon>
        <taxon>Bacteroidota</taxon>
        <taxon>Flavobacteriia</taxon>
        <taxon>Flavobacteriales</taxon>
        <taxon>Weeksellaceae</taxon>
        <taxon>Chryseobacterium group</taxon>
        <taxon>Chryseobacterium</taxon>
    </lineage>
</organism>
<accession>A0A931EAG2</accession>
<comment type="caution">
    <text evidence="2">The sequence shown here is derived from an EMBL/GenBank/DDBJ whole genome shotgun (WGS) entry which is preliminary data.</text>
</comment>
<evidence type="ECO:0000313" key="2">
    <source>
        <dbReference type="EMBL" id="MBF5027293.1"/>
    </source>
</evidence>